<organism evidence="2">
    <name type="scientific">Clastoptera arizonana</name>
    <name type="common">Arizona spittle bug</name>
    <dbReference type="NCBI Taxonomy" id="38151"/>
    <lineage>
        <taxon>Eukaryota</taxon>
        <taxon>Metazoa</taxon>
        <taxon>Ecdysozoa</taxon>
        <taxon>Arthropoda</taxon>
        <taxon>Hexapoda</taxon>
        <taxon>Insecta</taxon>
        <taxon>Pterygota</taxon>
        <taxon>Neoptera</taxon>
        <taxon>Paraneoptera</taxon>
        <taxon>Hemiptera</taxon>
        <taxon>Auchenorrhyncha</taxon>
        <taxon>Cercopoidea</taxon>
        <taxon>Clastopteridae</taxon>
        <taxon>Clastoptera</taxon>
    </lineage>
</organism>
<gene>
    <name evidence="2" type="ORF">g.3214</name>
</gene>
<keyword evidence="1" id="KW-1133">Transmembrane helix</keyword>
<reference evidence="2" key="1">
    <citation type="submission" date="2015-12" db="EMBL/GenBank/DDBJ databases">
        <title>De novo transcriptome assembly of four potential Pierce s Disease insect vectors from Arizona vineyards.</title>
        <authorList>
            <person name="Tassone E.E."/>
        </authorList>
    </citation>
    <scope>NUCLEOTIDE SEQUENCE</scope>
</reference>
<feature type="transmembrane region" description="Helical" evidence="1">
    <location>
        <begin position="18"/>
        <end position="36"/>
    </location>
</feature>
<proteinExistence type="predicted"/>
<keyword evidence="1" id="KW-0472">Membrane</keyword>
<dbReference type="EMBL" id="GEDC01029335">
    <property type="protein sequence ID" value="JAS07963.1"/>
    <property type="molecule type" value="Transcribed_RNA"/>
</dbReference>
<sequence>MNIIQFGHYLPKFKMMKILLIFSVFSVVVTLNYRILRDIHQVRREVKMITKEANATLAILDVTPEQKYAAYRNITLGERMLFQYIYDVFPDLDCEDPVVRDEVKKGIDEIDELEKYRNEPVEFRLQKMSELMRKIKLLRYKLHIEAIVNFYYEKFDIELYPTGYVSYGYSSE</sequence>
<name>A0A1B6C377_9HEMI</name>
<keyword evidence="1" id="KW-0812">Transmembrane</keyword>
<evidence type="ECO:0000256" key="1">
    <source>
        <dbReference type="SAM" id="Phobius"/>
    </source>
</evidence>
<evidence type="ECO:0000313" key="2">
    <source>
        <dbReference type="EMBL" id="JAS07963.1"/>
    </source>
</evidence>
<dbReference type="AlphaFoldDB" id="A0A1B6C377"/>
<accession>A0A1B6C377</accession>
<protein>
    <submittedName>
        <fullName evidence="2">Uncharacterized protein</fullName>
    </submittedName>
</protein>